<evidence type="ECO:0000313" key="3">
    <source>
        <dbReference type="EMBL" id="MFI0792728.1"/>
    </source>
</evidence>
<evidence type="ECO:0000313" key="4">
    <source>
        <dbReference type="Proteomes" id="UP001611075"/>
    </source>
</evidence>
<feature type="signal peptide" evidence="2">
    <location>
        <begin position="1"/>
        <end position="23"/>
    </location>
</feature>
<organism evidence="3 4">
    <name type="scientific">Micromonospora rubida</name>
    <dbReference type="NCBI Taxonomy" id="2697657"/>
    <lineage>
        <taxon>Bacteria</taxon>
        <taxon>Bacillati</taxon>
        <taxon>Actinomycetota</taxon>
        <taxon>Actinomycetes</taxon>
        <taxon>Micromonosporales</taxon>
        <taxon>Micromonosporaceae</taxon>
        <taxon>Micromonospora</taxon>
    </lineage>
</organism>
<feature type="chain" id="PRO_5046716715" description="Secreted protein" evidence="2">
    <location>
        <begin position="24"/>
        <end position="183"/>
    </location>
</feature>
<evidence type="ECO:0000256" key="2">
    <source>
        <dbReference type="SAM" id="SignalP"/>
    </source>
</evidence>
<dbReference type="EMBL" id="JBIRPU010000003">
    <property type="protein sequence ID" value="MFI0792728.1"/>
    <property type="molecule type" value="Genomic_DNA"/>
</dbReference>
<feature type="region of interest" description="Disordered" evidence="1">
    <location>
        <begin position="21"/>
        <end position="69"/>
    </location>
</feature>
<feature type="compositionally biased region" description="Low complexity" evidence="1">
    <location>
        <begin position="33"/>
        <end position="69"/>
    </location>
</feature>
<accession>A0ABW7SL83</accession>
<dbReference type="Proteomes" id="UP001611075">
    <property type="component" value="Unassembled WGS sequence"/>
</dbReference>
<comment type="caution">
    <text evidence="3">The sequence shown here is derived from an EMBL/GenBank/DDBJ whole genome shotgun (WGS) entry which is preliminary data.</text>
</comment>
<evidence type="ECO:0000256" key="1">
    <source>
        <dbReference type="SAM" id="MobiDB-lite"/>
    </source>
</evidence>
<reference evidence="3 4" key="1">
    <citation type="submission" date="2024-10" db="EMBL/GenBank/DDBJ databases">
        <title>The Natural Products Discovery Center: Release of the First 8490 Sequenced Strains for Exploring Actinobacteria Biosynthetic Diversity.</title>
        <authorList>
            <person name="Kalkreuter E."/>
            <person name="Kautsar S.A."/>
            <person name="Yang D."/>
            <person name="Bader C.D."/>
            <person name="Teijaro C.N."/>
            <person name="Fluegel L."/>
            <person name="Davis C.M."/>
            <person name="Simpson J.R."/>
            <person name="Lauterbach L."/>
            <person name="Steele A.D."/>
            <person name="Gui C."/>
            <person name="Meng S."/>
            <person name="Li G."/>
            <person name="Viehrig K."/>
            <person name="Ye F."/>
            <person name="Su P."/>
            <person name="Kiefer A.F."/>
            <person name="Nichols A."/>
            <person name="Cepeda A.J."/>
            <person name="Yan W."/>
            <person name="Fan B."/>
            <person name="Jiang Y."/>
            <person name="Adhikari A."/>
            <person name="Zheng C.-J."/>
            <person name="Schuster L."/>
            <person name="Cowan T.M."/>
            <person name="Smanski M.J."/>
            <person name="Chevrette M.G."/>
            <person name="De Carvalho L.P.S."/>
            <person name="Shen B."/>
        </authorList>
    </citation>
    <scope>NUCLEOTIDE SEQUENCE [LARGE SCALE GENOMIC DNA]</scope>
    <source>
        <strain evidence="3 4">NPDC021253</strain>
    </source>
</reference>
<dbReference type="PROSITE" id="PS51257">
    <property type="entry name" value="PROKAR_LIPOPROTEIN"/>
    <property type="match status" value="1"/>
</dbReference>
<keyword evidence="4" id="KW-1185">Reference proteome</keyword>
<proteinExistence type="predicted"/>
<keyword evidence="2" id="KW-0732">Signal</keyword>
<protein>
    <recommendedName>
        <fullName evidence="5">Secreted protein</fullName>
    </recommendedName>
</protein>
<gene>
    <name evidence="3" type="ORF">ACH4OY_08515</name>
</gene>
<dbReference type="RefSeq" id="WP_396677583.1">
    <property type="nucleotide sequence ID" value="NZ_JBIRPU010000003.1"/>
</dbReference>
<sequence length="183" mass="18131">MRPTPLRVAMLAALLAAASGCSAGEPRTPAPTPSTSVSPPATTASPETTAAPGTTAGTPGASAPAEASPAPAARVVVRRLGGFAGGNDTVTVEPDGRWTAVDRAGTRRSGRLTAADLDRLRLLAAEPRLTEGGTADAVGRCSDAYEYRLTVGTATVDWTDCPVAGTPPQAASALAALVLTAAG</sequence>
<name>A0ABW7SL83_9ACTN</name>
<evidence type="ECO:0008006" key="5">
    <source>
        <dbReference type="Google" id="ProtNLM"/>
    </source>
</evidence>